<gene>
    <name evidence="1" type="ORF">EPL05_21505</name>
</gene>
<protein>
    <submittedName>
        <fullName evidence="1">Uncharacterized protein</fullName>
    </submittedName>
</protein>
<dbReference type="EMBL" id="SBIW01000012">
    <property type="protein sequence ID" value="RWY48156.1"/>
    <property type="molecule type" value="Genomic_DNA"/>
</dbReference>
<comment type="caution">
    <text evidence="1">The sequence shown here is derived from an EMBL/GenBank/DDBJ whole genome shotgun (WGS) entry which is preliminary data.</text>
</comment>
<evidence type="ECO:0000313" key="1">
    <source>
        <dbReference type="EMBL" id="RWY48156.1"/>
    </source>
</evidence>
<organism evidence="1 2">
    <name type="scientific">Mucilaginibacter gilvus</name>
    <dbReference type="NCBI Taxonomy" id="2305909"/>
    <lineage>
        <taxon>Bacteria</taxon>
        <taxon>Pseudomonadati</taxon>
        <taxon>Bacteroidota</taxon>
        <taxon>Sphingobacteriia</taxon>
        <taxon>Sphingobacteriales</taxon>
        <taxon>Sphingobacteriaceae</taxon>
        <taxon>Mucilaginibacter</taxon>
    </lineage>
</organism>
<name>A0A444MJ96_9SPHI</name>
<reference evidence="1 2" key="1">
    <citation type="submission" date="2019-01" db="EMBL/GenBank/DDBJ databases">
        <title>Mucilaginibacter antarcticum sp. nov., isolated from antarctic soil.</title>
        <authorList>
            <person name="Yan Y.-Q."/>
            <person name="Du Z.-J."/>
        </authorList>
    </citation>
    <scope>NUCLEOTIDE SEQUENCE [LARGE SCALE GENOMIC DNA]</scope>
    <source>
        <strain evidence="1 2">F01003</strain>
    </source>
</reference>
<dbReference type="RefSeq" id="WP_128536049.1">
    <property type="nucleotide sequence ID" value="NZ_SBIW01000012.1"/>
</dbReference>
<keyword evidence="2" id="KW-1185">Reference proteome</keyword>
<evidence type="ECO:0000313" key="2">
    <source>
        <dbReference type="Proteomes" id="UP000286701"/>
    </source>
</evidence>
<proteinExistence type="predicted"/>
<sequence>MYDLKIIALMKGLGYDRFYPNATYLRSEIHYSIASFQNKETDPLIFNIGSTDGSVIKAWKHVYSKYFPNRAWPEEEVEFPKGLFINKDKFIVAVDRDNVGDVFAFTNANRFSRPVIRGIDERLDLGQLQFIVSNAGVLFSLYEYPSHKLIDDFETYGNVKNFTEPSNKIGVAVESKIIGPYGSPIELETVHILPNGSIFNQRKYIDFE</sequence>
<dbReference type="Proteomes" id="UP000286701">
    <property type="component" value="Unassembled WGS sequence"/>
</dbReference>
<accession>A0A444MJ96</accession>
<dbReference type="AlphaFoldDB" id="A0A444MJ96"/>